<dbReference type="Proteomes" id="UP000823775">
    <property type="component" value="Unassembled WGS sequence"/>
</dbReference>
<feature type="non-terminal residue" evidence="1">
    <location>
        <position position="1"/>
    </location>
</feature>
<reference evidence="1 2" key="1">
    <citation type="journal article" date="2021" name="BMC Genomics">
        <title>Datura genome reveals duplications of psychoactive alkaloid biosynthetic genes and high mutation rate following tissue culture.</title>
        <authorList>
            <person name="Rajewski A."/>
            <person name="Carter-House D."/>
            <person name="Stajich J."/>
            <person name="Litt A."/>
        </authorList>
    </citation>
    <scope>NUCLEOTIDE SEQUENCE [LARGE SCALE GENOMIC DNA]</scope>
    <source>
        <strain evidence="1">AR-01</strain>
    </source>
</reference>
<accession>A0ABS8V577</accession>
<dbReference type="EMBL" id="JACEIK010003325">
    <property type="protein sequence ID" value="MCD9641304.1"/>
    <property type="molecule type" value="Genomic_DNA"/>
</dbReference>
<gene>
    <name evidence="1" type="ORF">HAX54_027412</name>
</gene>
<organism evidence="1 2">
    <name type="scientific">Datura stramonium</name>
    <name type="common">Jimsonweed</name>
    <name type="synonym">Common thornapple</name>
    <dbReference type="NCBI Taxonomy" id="4076"/>
    <lineage>
        <taxon>Eukaryota</taxon>
        <taxon>Viridiplantae</taxon>
        <taxon>Streptophyta</taxon>
        <taxon>Embryophyta</taxon>
        <taxon>Tracheophyta</taxon>
        <taxon>Spermatophyta</taxon>
        <taxon>Magnoliopsida</taxon>
        <taxon>eudicotyledons</taxon>
        <taxon>Gunneridae</taxon>
        <taxon>Pentapetalae</taxon>
        <taxon>asterids</taxon>
        <taxon>lamiids</taxon>
        <taxon>Solanales</taxon>
        <taxon>Solanaceae</taxon>
        <taxon>Solanoideae</taxon>
        <taxon>Datureae</taxon>
        <taxon>Datura</taxon>
    </lineage>
</organism>
<name>A0ABS8V577_DATST</name>
<sequence length="87" mass="10171">DLECIRRMQLVTPRVSKWLIEGKRTKFAGLVQRVMEELTARRTSVMSLMVEMEAIRKVMYYRVQNRGLMVRVTAYQHSDGPSRVLLG</sequence>
<proteinExistence type="predicted"/>
<evidence type="ECO:0000313" key="2">
    <source>
        <dbReference type="Proteomes" id="UP000823775"/>
    </source>
</evidence>
<evidence type="ECO:0000313" key="1">
    <source>
        <dbReference type="EMBL" id="MCD9641304.1"/>
    </source>
</evidence>
<protein>
    <submittedName>
        <fullName evidence="1">Uncharacterized protein</fullName>
    </submittedName>
</protein>
<comment type="caution">
    <text evidence="1">The sequence shown here is derived from an EMBL/GenBank/DDBJ whole genome shotgun (WGS) entry which is preliminary data.</text>
</comment>
<keyword evidence="2" id="KW-1185">Reference proteome</keyword>